<sequence length="219" mass="24568">MKQLPYGLAVILLGLLLQLFPGKALGQVITAGPDSVQVITQETDTTVQEKQFFLKGLRNLDRPGKAAIFSAVIPGLGQAYNKAYWKIPIIYATGAVLGYFLIDNNNKYQDYRVALNTRKSGGIDKYYDHPILGKGLPNSEQALKYYRDYYRRNRDLTILLSVGAYTLNIAEAYVHAHMKDFDVSDNLSLRVQPDLMRVHPFHSPALTPGLTLTLYTKSK</sequence>
<evidence type="ECO:0000313" key="3">
    <source>
        <dbReference type="EMBL" id="MFD2247775.1"/>
    </source>
</evidence>
<dbReference type="InterPro" id="IPR043738">
    <property type="entry name" value="DUF5683"/>
</dbReference>
<keyword evidence="1" id="KW-0812">Transmembrane</keyword>
<organism evidence="3 4">
    <name type="scientific">Pontibacter ruber</name>
    <dbReference type="NCBI Taxonomy" id="1343895"/>
    <lineage>
        <taxon>Bacteria</taxon>
        <taxon>Pseudomonadati</taxon>
        <taxon>Bacteroidota</taxon>
        <taxon>Cytophagia</taxon>
        <taxon>Cytophagales</taxon>
        <taxon>Hymenobacteraceae</taxon>
        <taxon>Pontibacter</taxon>
    </lineage>
</organism>
<dbReference type="Proteomes" id="UP001597374">
    <property type="component" value="Unassembled WGS sequence"/>
</dbReference>
<keyword evidence="1" id="KW-1133">Transmembrane helix</keyword>
<evidence type="ECO:0000259" key="2">
    <source>
        <dbReference type="Pfam" id="PF18935"/>
    </source>
</evidence>
<proteinExistence type="predicted"/>
<dbReference type="Pfam" id="PF18935">
    <property type="entry name" value="DUF5683"/>
    <property type="match status" value="1"/>
</dbReference>
<accession>A0ABW5D2I2</accession>
<dbReference type="RefSeq" id="WP_250430909.1">
    <property type="nucleotide sequence ID" value="NZ_JALPRR010000003.1"/>
</dbReference>
<protein>
    <submittedName>
        <fullName evidence="3">DUF5683 domain-containing protein</fullName>
    </submittedName>
</protein>
<keyword evidence="4" id="KW-1185">Reference proteome</keyword>
<keyword evidence="1" id="KW-0472">Membrane</keyword>
<feature type="transmembrane region" description="Helical" evidence="1">
    <location>
        <begin position="83"/>
        <end position="102"/>
    </location>
</feature>
<evidence type="ECO:0000313" key="4">
    <source>
        <dbReference type="Proteomes" id="UP001597374"/>
    </source>
</evidence>
<feature type="domain" description="DUF5683" evidence="2">
    <location>
        <begin position="61"/>
        <end position="213"/>
    </location>
</feature>
<reference evidence="4" key="1">
    <citation type="journal article" date="2019" name="Int. J. Syst. Evol. Microbiol.">
        <title>The Global Catalogue of Microorganisms (GCM) 10K type strain sequencing project: providing services to taxonomists for standard genome sequencing and annotation.</title>
        <authorList>
            <consortium name="The Broad Institute Genomics Platform"/>
            <consortium name="The Broad Institute Genome Sequencing Center for Infectious Disease"/>
            <person name="Wu L."/>
            <person name="Ma J."/>
        </authorList>
    </citation>
    <scope>NUCLEOTIDE SEQUENCE [LARGE SCALE GENOMIC DNA]</scope>
    <source>
        <strain evidence="4">CGMCC 4.1782</strain>
    </source>
</reference>
<dbReference type="EMBL" id="JBHUIM010000002">
    <property type="protein sequence ID" value="MFD2247775.1"/>
    <property type="molecule type" value="Genomic_DNA"/>
</dbReference>
<name>A0ABW5D2I2_9BACT</name>
<evidence type="ECO:0000256" key="1">
    <source>
        <dbReference type="SAM" id="Phobius"/>
    </source>
</evidence>
<comment type="caution">
    <text evidence="3">The sequence shown here is derived from an EMBL/GenBank/DDBJ whole genome shotgun (WGS) entry which is preliminary data.</text>
</comment>
<gene>
    <name evidence="3" type="ORF">ACFSKP_16030</name>
</gene>